<dbReference type="SMART" id="SM00320">
    <property type="entry name" value="WD40"/>
    <property type="match status" value="8"/>
</dbReference>
<gene>
    <name evidence="10" type="ORF">A1Q1_06925</name>
</gene>
<dbReference type="PROSITE" id="PS50294">
    <property type="entry name" value="WD_REPEATS_REGION"/>
    <property type="match status" value="2"/>
</dbReference>
<dbReference type="VEuPathDB" id="FungiDB:A1Q1_06925"/>
<proteinExistence type="predicted"/>
<feature type="region of interest" description="Disordered" evidence="8">
    <location>
        <begin position="1"/>
        <end position="118"/>
    </location>
</feature>
<feature type="repeat" description="WD" evidence="7">
    <location>
        <begin position="834"/>
        <end position="877"/>
    </location>
</feature>
<dbReference type="AlphaFoldDB" id="J6F4A9"/>
<evidence type="ECO:0000256" key="2">
    <source>
        <dbReference type="ARBA" id="ARBA00022723"/>
    </source>
</evidence>
<feature type="repeat" description="WD" evidence="7">
    <location>
        <begin position="600"/>
        <end position="631"/>
    </location>
</feature>
<dbReference type="InterPro" id="IPR051179">
    <property type="entry name" value="WD_repeat_multifunction"/>
</dbReference>
<evidence type="ECO:0000256" key="3">
    <source>
        <dbReference type="ARBA" id="ARBA00022737"/>
    </source>
</evidence>
<protein>
    <submittedName>
        <fullName evidence="10">Ribosomal large subunit assembly and maintenance-related protein</fullName>
    </submittedName>
</protein>
<dbReference type="Pfam" id="PF12894">
    <property type="entry name" value="ANAPC4_WD40"/>
    <property type="match status" value="1"/>
</dbReference>
<dbReference type="Proteomes" id="UP000002748">
    <property type="component" value="Unassembled WGS sequence"/>
</dbReference>
<name>J6F4A9_TRIAS</name>
<dbReference type="RefSeq" id="XP_014182649.1">
    <property type="nucleotide sequence ID" value="XM_014327174.1"/>
</dbReference>
<keyword evidence="1 7" id="KW-0853">WD repeat</keyword>
<feature type="domain" description="PHD-type" evidence="9">
    <location>
        <begin position="121"/>
        <end position="170"/>
    </location>
</feature>
<dbReference type="PANTHER" id="PTHR19857">
    <property type="entry name" value="MITOCHONDRIAL DIVISION PROTEIN 1-RELATED"/>
    <property type="match status" value="1"/>
</dbReference>
<evidence type="ECO:0000313" key="11">
    <source>
        <dbReference type="Proteomes" id="UP000002748"/>
    </source>
</evidence>
<dbReference type="InterPro" id="IPR001965">
    <property type="entry name" value="Znf_PHD"/>
</dbReference>
<dbReference type="Gene3D" id="2.130.10.10">
    <property type="entry name" value="YVTN repeat-like/Quinoprotein amine dehydrogenase"/>
    <property type="match status" value="1"/>
</dbReference>
<dbReference type="InterPro" id="IPR001680">
    <property type="entry name" value="WD40_rpt"/>
</dbReference>
<dbReference type="KEGG" id="tasa:A1Q1_06925"/>
<dbReference type="SUPFAM" id="SSF57903">
    <property type="entry name" value="FYVE/PHD zinc finger"/>
    <property type="match status" value="1"/>
</dbReference>
<dbReference type="Gene3D" id="3.30.40.10">
    <property type="entry name" value="Zinc/RING finger domain, C3HC4 (zinc finger)"/>
    <property type="match status" value="1"/>
</dbReference>
<feature type="compositionally biased region" description="Acidic residues" evidence="8">
    <location>
        <begin position="109"/>
        <end position="118"/>
    </location>
</feature>
<sequence>MNGSPVPSDKHDRHEDSPEDRDLKRTKVAHEVTTSREGTHGPSTDGHRSPAPSTSRATSVGSPEKPKSDGGSLAKSVVKKNAKSKKAPDSGSRKIGKRSSSKDVVASRDDEDNDDSDGNENVYCVCKGQEEGTMVGCEVCDNWFHPKCVNIDEDKVDLLDVYICEACEPSTSQRTRYKRFCKRDGCERQAAPSSKYALHHEDTADPRYCSSRCALQVAQAVASGLDKKTTSEISRSLSGYPAPAPAVSVQLADGSQPSTVSPSHAALVANLRSQMSELERQMDLVTKRQTLLSQAVESWEALPLVLVEVPARRKNKSKRREMETVEVRPCGWDARLLWDDVAVEAWDGSQGDGALCDGGKRCDRHQGWQKTVAAGLDVEGAVIDMEASIERAERFDEASETGRKASASGSRSQAQVTGVDILSICINMYHDWTGASSLRFLIFHNLIQSTSIIMNPEQQNEPRPDGEDVQLTEDDVVEVVEDDGPAGEPMSDDDFDGYDGEIVIGAPAPGEEEEYMRSIEKGEDMEGVETMEDNSWSASAVHKPQQSLFALALHPAFPNPPIAVSGGEDDMAYIYAPLPPPEGDSDAQGIHADSFSPIGLDGHTDSVVAAAWSFNGEMVATGGMDGHVRVYMKGDDWTQWGLIADLEADSEIQWLRWHPKGPVLAAGCEDSTVWLWQLPSGNTMTVLSGHTMPVTAGEFPPPNGRQLLTASLDSTLILWNPTAGTPMFKLPVFCGENASELDPSVDGITALAVSPNGALAAVGSAGGEVKLISLPKGDIVGKLEGHNEGESVEALVFVDLLGGAGGGKGTVLVSGGVDGKGFVWDVHTGRVRAELKHDEPITSLAAHPAPNLHLVTSGSADRNLKTWDIRTGTLVAEHKGHTGVVNGVCVAPLPASETSPTGQQQAQAVVSAGDEGVSLVFKV</sequence>
<keyword evidence="2" id="KW-0479">Metal-binding</keyword>
<dbReference type="InterPro" id="IPR019775">
    <property type="entry name" value="WD40_repeat_CS"/>
</dbReference>
<dbReference type="InterPro" id="IPR013083">
    <property type="entry name" value="Znf_RING/FYVE/PHD"/>
</dbReference>
<dbReference type="InterPro" id="IPR019787">
    <property type="entry name" value="Znf_PHD-finger"/>
</dbReference>
<feature type="repeat" description="WD" evidence="7">
    <location>
        <begin position="655"/>
        <end position="686"/>
    </location>
</feature>
<evidence type="ECO:0000313" key="10">
    <source>
        <dbReference type="EMBL" id="EJT51839.1"/>
    </source>
</evidence>
<comment type="caution">
    <text evidence="10">The sequence shown here is derived from an EMBL/GenBank/DDBJ whole genome shotgun (WGS) entry which is preliminary data.</text>
</comment>
<organism evidence="10 11">
    <name type="scientific">Trichosporon asahii var. asahii (strain ATCC 90039 / CBS 2479 / JCM 2466 / KCTC 7840 / NBRC 103889/ NCYC 2677 / UAMH 7654)</name>
    <name type="common">Yeast</name>
    <dbReference type="NCBI Taxonomy" id="1186058"/>
    <lineage>
        <taxon>Eukaryota</taxon>
        <taxon>Fungi</taxon>
        <taxon>Dikarya</taxon>
        <taxon>Basidiomycota</taxon>
        <taxon>Agaricomycotina</taxon>
        <taxon>Tremellomycetes</taxon>
        <taxon>Trichosporonales</taxon>
        <taxon>Trichosporonaceae</taxon>
        <taxon>Trichosporon</taxon>
    </lineage>
</organism>
<evidence type="ECO:0000256" key="5">
    <source>
        <dbReference type="ARBA" id="ARBA00022833"/>
    </source>
</evidence>
<evidence type="ECO:0000259" key="9">
    <source>
        <dbReference type="PROSITE" id="PS50016"/>
    </source>
</evidence>
<dbReference type="SMART" id="SM00249">
    <property type="entry name" value="PHD"/>
    <property type="match status" value="1"/>
</dbReference>
<dbReference type="PROSITE" id="PS01359">
    <property type="entry name" value="ZF_PHD_1"/>
    <property type="match status" value="1"/>
</dbReference>
<accession>J6F4A9</accession>
<evidence type="ECO:0000256" key="1">
    <source>
        <dbReference type="ARBA" id="ARBA00022574"/>
    </source>
</evidence>
<dbReference type="Pfam" id="PF00400">
    <property type="entry name" value="WD40"/>
    <property type="match status" value="3"/>
</dbReference>
<dbReference type="PANTHER" id="PTHR19857:SF8">
    <property type="entry name" value="ANGIO-ASSOCIATED MIGRATORY CELL PROTEIN"/>
    <property type="match status" value="1"/>
</dbReference>
<dbReference type="GO" id="GO:0008270">
    <property type="term" value="F:zinc ion binding"/>
    <property type="evidence" value="ECO:0007669"/>
    <property type="project" value="UniProtKB-KW"/>
</dbReference>
<feature type="compositionally biased region" description="Basic and acidic residues" evidence="8">
    <location>
        <begin position="8"/>
        <end position="39"/>
    </location>
</feature>
<dbReference type="CDD" id="cd00200">
    <property type="entry name" value="WD40"/>
    <property type="match status" value="1"/>
</dbReference>
<dbReference type="InterPro" id="IPR024977">
    <property type="entry name" value="Apc4-like_WD40_dom"/>
</dbReference>
<dbReference type="InterPro" id="IPR015943">
    <property type="entry name" value="WD40/YVTN_repeat-like_dom_sf"/>
</dbReference>
<dbReference type="OrthoDB" id="10261640at2759"/>
<dbReference type="InterPro" id="IPR036322">
    <property type="entry name" value="WD40_repeat_dom_sf"/>
</dbReference>
<evidence type="ECO:0000256" key="4">
    <source>
        <dbReference type="ARBA" id="ARBA00022771"/>
    </source>
</evidence>
<reference evidence="10 11" key="1">
    <citation type="journal article" date="2012" name="Eukaryot. Cell">
        <title>Draft genome sequence of CBS 2479, the standard type strain of Trichosporon asahii.</title>
        <authorList>
            <person name="Yang R.Y."/>
            <person name="Li H.T."/>
            <person name="Zhu H."/>
            <person name="Zhou G.P."/>
            <person name="Wang M."/>
            <person name="Wang L."/>
        </authorList>
    </citation>
    <scope>NUCLEOTIDE SEQUENCE [LARGE SCALE GENOMIC DNA]</scope>
    <source>
        <strain evidence="11">ATCC 90039 / CBS 2479 / JCM 2466 / KCTC 7840 / NCYC 2677 / UAMH 7654</strain>
    </source>
</reference>
<keyword evidence="3" id="KW-0677">Repeat</keyword>
<dbReference type="HOGENOM" id="CLU_316220_0_0_1"/>
<dbReference type="PROSITE" id="PS50016">
    <property type="entry name" value="ZF_PHD_2"/>
    <property type="match status" value="1"/>
</dbReference>
<dbReference type="SUPFAM" id="SSF50978">
    <property type="entry name" value="WD40 repeat-like"/>
    <property type="match status" value="1"/>
</dbReference>
<feature type="compositionally biased region" description="Polar residues" evidence="8">
    <location>
        <begin position="51"/>
        <end position="61"/>
    </location>
</feature>
<dbReference type="InterPro" id="IPR019786">
    <property type="entry name" value="Zinc_finger_PHD-type_CS"/>
</dbReference>
<feature type="repeat" description="WD" evidence="7">
    <location>
        <begin position="687"/>
        <end position="729"/>
    </location>
</feature>
<evidence type="ECO:0000256" key="7">
    <source>
        <dbReference type="PROSITE-ProRule" id="PRU00221"/>
    </source>
</evidence>
<dbReference type="PROSITE" id="PS50082">
    <property type="entry name" value="WD_REPEATS_2"/>
    <property type="match status" value="4"/>
</dbReference>
<dbReference type="EMBL" id="ALBS01000045">
    <property type="protein sequence ID" value="EJT51839.1"/>
    <property type="molecule type" value="Genomic_DNA"/>
</dbReference>
<evidence type="ECO:0000256" key="8">
    <source>
        <dbReference type="SAM" id="MobiDB-lite"/>
    </source>
</evidence>
<evidence type="ECO:0000256" key="6">
    <source>
        <dbReference type="PROSITE-ProRule" id="PRU00146"/>
    </source>
</evidence>
<dbReference type="Pfam" id="PF00628">
    <property type="entry name" value="PHD"/>
    <property type="match status" value="1"/>
</dbReference>
<dbReference type="GeneID" id="25990437"/>
<keyword evidence="5" id="KW-0862">Zinc</keyword>
<keyword evidence="4 6" id="KW-0863">Zinc-finger</keyword>
<dbReference type="PROSITE" id="PS00678">
    <property type="entry name" value="WD_REPEATS_1"/>
    <property type="match status" value="1"/>
</dbReference>
<dbReference type="InterPro" id="IPR011011">
    <property type="entry name" value="Znf_FYVE_PHD"/>
</dbReference>